<evidence type="ECO:0000256" key="7">
    <source>
        <dbReference type="SAM" id="Phobius"/>
    </source>
</evidence>
<gene>
    <name evidence="8" type="ORF">GCM10009554_69320</name>
</gene>
<reference evidence="8 9" key="1">
    <citation type="journal article" date="2019" name="Int. J. Syst. Evol. Microbiol.">
        <title>The Global Catalogue of Microorganisms (GCM) 10K type strain sequencing project: providing services to taxonomists for standard genome sequencing and annotation.</title>
        <authorList>
            <consortium name="The Broad Institute Genomics Platform"/>
            <consortium name="The Broad Institute Genome Sequencing Center for Infectious Disease"/>
            <person name="Wu L."/>
            <person name="Ma J."/>
        </authorList>
    </citation>
    <scope>NUCLEOTIDE SEQUENCE [LARGE SCALE GENOMIC DNA]</scope>
    <source>
        <strain evidence="8 9">JCM 10977</strain>
    </source>
</reference>
<evidence type="ECO:0000313" key="9">
    <source>
        <dbReference type="Proteomes" id="UP001500542"/>
    </source>
</evidence>
<accession>A0ABN1RIJ6</accession>
<feature type="region of interest" description="Disordered" evidence="6">
    <location>
        <begin position="1"/>
        <end position="99"/>
    </location>
</feature>
<feature type="transmembrane region" description="Helical" evidence="7">
    <location>
        <begin position="161"/>
        <end position="180"/>
    </location>
</feature>
<evidence type="ECO:0000256" key="1">
    <source>
        <dbReference type="ARBA" id="ARBA00004651"/>
    </source>
</evidence>
<sequence>MTNPQDAPTPSSAQRPADQLASADAAGRTVADVPAAQTGAEQPEDAVASAGAAPQYPVVEAASAEAAAEQPDGRSADGPSATAPSLSPTSASTRAASSSTAVGVGTAPTAVAEKSGGVVATLFRFQSVFGLLAVFVAAIIFSPRRDGEILFVSADNLANVVRAVSEIGIIAVGMTFVILLGGIDLSVGAVLGLAAVGSAVLMVESGWGFLPSVVVVLAIGLVFGALQGMATAMIGIQSFIVTLAGLQIARGLARIWSDGQGVAIAYGNGPHEAPDSFAILGERTFGGLVPIPVLIFAVVAIAAVVFLRVSAFSRHLYAVGGNEKAARLSGVPVIRVKIAVFAICGLLASLAGIVHAVQLNQGSPNDGIGYELDAIAAVVIGGTSLAGGRGSVAGTVAGALLLGVLNNILALNNIDSNIQLLIKGLVIVAAAALQRLRPAS</sequence>
<dbReference type="Proteomes" id="UP001500542">
    <property type="component" value="Unassembled WGS sequence"/>
</dbReference>
<name>A0ABN1RIJ6_9ACTN</name>
<feature type="transmembrane region" description="Helical" evidence="7">
    <location>
        <begin position="392"/>
        <end position="412"/>
    </location>
</feature>
<comment type="subcellular location">
    <subcellularLocation>
        <location evidence="1">Cell membrane</location>
        <topology evidence="1">Multi-pass membrane protein</topology>
    </subcellularLocation>
</comment>
<evidence type="ECO:0000256" key="3">
    <source>
        <dbReference type="ARBA" id="ARBA00022692"/>
    </source>
</evidence>
<dbReference type="CDD" id="cd06579">
    <property type="entry name" value="TM_PBP1_transp_AraH_like"/>
    <property type="match status" value="1"/>
</dbReference>
<evidence type="ECO:0000256" key="6">
    <source>
        <dbReference type="SAM" id="MobiDB-lite"/>
    </source>
</evidence>
<comment type="caution">
    <text evidence="8">The sequence shown here is derived from an EMBL/GenBank/DDBJ whole genome shotgun (WGS) entry which is preliminary data.</text>
</comment>
<evidence type="ECO:0008006" key="10">
    <source>
        <dbReference type="Google" id="ProtNLM"/>
    </source>
</evidence>
<evidence type="ECO:0000256" key="4">
    <source>
        <dbReference type="ARBA" id="ARBA00022989"/>
    </source>
</evidence>
<keyword evidence="4 7" id="KW-1133">Transmembrane helix</keyword>
<feature type="transmembrane region" description="Helical" evidence="7">
    <location>
        <begin position="122"/>
        <end position="141"/>
    </location>
</feature>
<dbReference type="Pfam" id="PF02653">
    <property type="entry name" value="BPD_transp_2"/>
    <property type="match status" value="1"/>
</dbReference>
<proteinExistence type="predicted"/>
<dbReference type="EMBL" id="BAAAHK010000019">
    <property type="protein sequence ID" value="GAA0957900.1"/>
    <property type="molecule type" value="Genomic_DNA"/>
</dbReference>
<feature type="transmembrane region" description="Helical" evidence="7">
    <location>
        <begin position="185"/>
        <end position="203"/>
    </location>
</feature>
<feature type="compositionally biased region" description="Low complexity" evidence="6">
    <location>
        <begin position="60"/>
        <end position="69"/>
    </location>
</feature>
<keyword evidence="2" id="KW-1003">Cell membrane</keyword>
<keyword evidence="9" id="KW-1185">Reference proteome</keyword>
<organism evidence="8 9">
    <name type="scientific">Kribbella koreensis</name>
    <dbReference type="NCBI Taxonomy" id="57909"/>
    <lineage>
        <taxon>Bacteria</taxon>
        <taxon>Bacillati</taxon>
        <taxon>Actinomycetota</taxon>
        <taxon>Actinomycetes</taxon>
        <taxon>Propionibacteriales</taxon>
        <taxon>Kribbellaceae</taxon>
        <taxon>Kribbella</taxon>
    </lineage>
</organism>
<feature type="compositionally biased region" description="Polar residues" evidence="6">
    <location>
        <begin position="1"/>
        <end position="14"/>
    </location>
</feature>
<dbReference type="RefSeq" id="WP_343980301.1">
    <property type="nucleotide sequence ID" value="NZ_BAAAHK010000019.1"/>
</dbReference>
<evidence type="ECO:0000256" key="2">
    <source>
        <dbReference type="ARBA" id="ARBA00022475"/>
    </source>
</evidence>
<keyword evidence="5 7" id="KW-0472">Membrane</keyword>
<dbReference type="InterPro" id="IPR001851">
    <property type="entry name" value="ABC_transp_permease"/>
</dbReference>
<feature type="transmembrane region" description="Helical" evidence="7">
    <location>
        <begin position="285"/>
        <end position="307"/>
    </location>
</feature>
<evidence type="ECO:0000313" key="8">
    <source>
        <dbReference type="EMBL" id="GAA0957900.1"/>
    </source>
</evidence>
<protein>
    <recommendedName>
        <fullName evidence="10">Monosaccharide ABC transporter membrane protein (CUT2 family)</fullName>
    </recommendedName>
</protein>
<feature type="transmembrane region" description="Helical" evidence="7">
    <location>
        <begin position="209"/>
        <end position="226"/>
    </location>
</feature>
<evidence type="ECO:0000256" key="5">
    <source>
        <dbReference type="ARBA" id="ARBA00023136"/>
    </source>
</evidence>
<keyword evidence="3 7" id="KW-0812">Transmembrane</keyword>
<feature type="compositionally biased region" description="Low complexity" evidence="6">
    <location>
        <begin position="79"/>
        <end position="99"/>
    </location>
</feature>
<dbReference type="PANTHER" id="PTHR32196">
    <property type="entry name" value="ABC TRANSPORTER PERMEASE PROTEIN YPHD-RELATED-RELATED"/>
    <property type="match status" value="1"/>
</dbReference>
<feature type="transmembrane region" description="Helical" evidence="7">
    <location>
        <begin position="336"/>
        <end position="356"/>
    </location>
</feature>